<evidence type="ECO:0000313" key="6">
    <source>
        <dbReference type="EMBL" id="PTU80541.1"/>
    </source>
</evidence>
<organism evidence="6 7">
    <name type="scientific">Ectopseudomonas oleovorans</name>
    <name type="common">Pseudomonas oleovorans</name>
    <dbReference type="NCBI Taxonomy" id="301"/>
    <lineage>
        <taxon>Bacteria</taxon>
        <taxon>Pseudomonadati</taxon>
        <taxon>Pseudomonadota</taxon>
        <taxon>Gammaproteobacteria</taxon>
        <taxon>Pseudomonadales</taxon>
        <taxon>Pseudomonadaceae</taxon>
        <taxon>Ectopseudomonas</taxon>
    </lineage>
</organism>
<reference evidence="6 7" key="1">
    <citation type="submission" date="2018-04" db="EMBL/GenBank/DDBJ databases">
        <title>Pseudomonas sp. nov., isolated from mangrove soil.</title>
        <authorList>
            <person name="Chen C."/>
        </authorList>
    </citation>
    <scope>NUCLEOTIDE SEQUENCE [LARGE SCALE GENOMIC DNA]</scope>
    <source>
        <strain evidence="6 7">JCM 14246</strain>
    </source>
</reference>
<accession>A0A2T5PS37</accession>
<dbReference type="Pfam" id="PF00589">
    <property type="entry name" value="Phage_integrase"/>
    <property type="match status" value="1"/>
</dbReference>
<evidence type="ECO:0000256" key="1">
    <source>
        <dbReference type="ARBA" id="ARBA00008857"/>
    </source>
</evidence>
<dbReference type="GO" id="GO:0015074">
    <property type="term" value="P:DNA integration"/>
    <property type="evidence" value="ECO:0007669"/>
    <property type="project" value="UniProtKB-KW"/>
</dbReference>
<dbReference type="Proteomes" id="UP000244052">
    <property type="component" value="Unassembled WGS sequence"/>
</dbReference>
<dbReference type="PANTHER" id="PTHR30629:SF6">
    <property type="entry name" value="PROPHAGE INTEGRASE INTA-RELATED"/>
    <property type="match status" value="1"/>
</dbReference>
<evidence type="ECO:0000313" key="7">
    <source>
        <dbReference type="Proteomes" id="UP000244052"/>
    </source>
</evidence>
<evidence type="ECO:0000256" key="2">
    <source>
        <dbReference type="ARBA" id="ARBA00022908"/>
    </source>
</evidence>
<keyword evidence="7" id="KW-1185">Reference proteome</keyword>
<dbReference type="PANTHER" id="PTHR30629">
    <property type="entry name" value="PROPHAGE INTEGRASE"/>
    <property type="match status" value="1"/>
</dbReference>
<sequence>MAKVSFTAKRISEFGCPTGKQQAFLWDTTAPGLGLRVTPTGKPAFVFQSLYQGKTLRITIGSPEAWSIADAQAKARELQRLIDEGADPREKKRQQLAQADAARVRREAEAVTVAEAWKAYTEARAVRWGDHHKRDHDRLARSPGVTKKGKPTNAGPLHTFMGRRLADLTPAVIEQWAKQEGQVRPTAARLGWRLLKAFLAWCGNQPEYGALLQENPASTKVAREALGKPQAKQDVLLKEQLPAFFVAVRGLSSPVISAYMQAMLLTGARPGELLALKWQDVNSQWKSITLRDKDESKGGKDGTRTIPLTPYVEHLLAGLPRRGEWVFSSDTPSRPISPPRRRMADLARVLNVEGLSLHGLRRSFGSLSEWLELPAGSIAQIQGHKPSATAEKHYRVRPLDLLRVHHERFEAWILEQAGISFDRNQQPGGLRVVGGKEA</sequence>
<proteinExistence type="inferred from homology"/>
<dbReference type="SUPFAM" id="SSF56349">
    <property type="entry name" value="DNA breaking-rejoining enzymes"/>
    <property type="match status" value="1"/>
</dbReference>
<name>A0A2T5PS37_ECTOL</name>
<dbReference type="InterPro" id="IPR002104">
    <property type="entry name" value="Integrase_catalytic"/>
</dbReference>
<dbReference type="PROSITE" id="PS51898">
    <property type="entry name" value="TYR_RECOMBINASE"/>
    <property type="match status" value="1"/>
</dbReference>
<evidence type="ECO:0000259" key="5">
    <source>
        <dbReference type="PROSITE" id="PS51898"/>
    </source>
</evidence>
<dbReference type="InterPro" id="IPR038488">
    <property type="entry name" value="Integrase_DNA-bd_sf"/>
</dbReference>
<dbReference type="InterPro" id="IPR050808">
    <property type="entry name" value="Phage_Integrase"/>
</dbReference>
<dbReference type="RefSeq" id="WP_108232909.1">
    <property type="nucleotide sequence ID" value="NZ_QASO01000014.1"/>
</dbReference>
<protein>
    <submittedName>
        <fullName evidence="6">Preprotein translocase</fullName>
    </submittedName>
</protein>
<dbReference type="InterPro" id="IPR025166">
    <property type="entry name" value="Integrase_DNA_bind_dom"/>
</dbReference>
<comment type="caution">
    <text evidence="6">The sequence shown here is derived from an EMBL/GenBank/DDBJ whole genome shotgun (WGS) entry which is preliminary data.</text>
</comment>
<feature type="region of interest" description="Disordered" evidence="4">
    <location>
        <begin position="131"/>
        <end position="157"/>
    </location>
</feature>
<dbReference type="AlphaFoldDB" id="A0A2T5PS37"/>
<dbReference type="Gene3D" id="3.30.160.390">
    <property type="entry name" value="Integrase, DNA-binding domain"/>
    <property type="match status" value="1"/>
</dbReference>
<dbReference type="Gene3D" id="1.10.443.10">
    <property type="entry name" value="Intergrase catalytic core"/>
    <property type="match status" value="1"/>
</dbReference>
<comment type="similarity">
    <text evidence="1">Belongs to the 'phage' integrase family.</text>
</comment>
<evidence type="ECO:0000256" key="4">
    <source>
        <dbReference type="SAM" id="MobiDB-lite"/>
    </source>
</evidence>
<dbReference type="EMBL" id="QASO01000014">
    <property type="protein sequence ID" value="PTU80541.1"/>
    <property type="molecule type" value="Genomic_DNA"/>
</dbReference>
<feature type="domain" description="Tyr recombinase" evidence="5">
    <location>
        <begin position="231"/>
        <end position="407"/>
    </location>
</feature>
<dbReference type="InterPro" id="IPR013762">
    <property type="entry name" value="Integrase-like_cat_sf"/>
</dbReference>
<keyword evidence="3" id="KW-0233">DNA recombination</keyword>
<dbReference type="InterPro" id="IPR011010">
    <property type="entry name" value="DNA_brk_join_enz"/>
</dbReference>
<keyword evidence="2" id="KW-0229">DNA integration</keyword>
<gene>
    <name evidence="6" type="ORF">DBO86_02655</name>
</gene>
<dbReference type="GO" id="GO:0003677">
    <property type="term" value="F:DNA binding"/>
    <property type="evidence" value="ECO:0007669"/>
    <property type="project" value="InterPro"/>
</dbReference>
<dbReference type="GO" id="GO:0006310">
    <property type="term" value="P:DNA recombination"/>
    <property type="evidence" value="ECO:0007669"/>
    <property type="project" value="UniProtKB-KW"/>
</dbReference>
<dbReference type="Pfam" id="PF13356">
    <property type="entry name" value="Arm-DNA-bind_3"/>
    <property type="match status" value="1"/>
</dbReference>
<evidence type="ECO:0000256" key="3">
    <source>
        <dbReference type="ARBA" id="ARBA00023172"/>
    </source>
</evidence>